<dbReference type="EMBL" id="WQMT02000010">
    <property type="protein sequence ID" value="KAG9218445.1"/>
    <property type="molecule type" value="Genomic_DNA"/>
</dbReference>
<name>A0ACB7IL86_PLECO</name>
<protein>
    <submittedName>
        <fullName evidence="1">Uncharacterized protein</fullName>
    </submittedName>
</protein>
<gene>
    <name evidence="1" type="ORF">CCMSSC00406_0007954</name>
</gene>
<sequence length="178" mass="19814">MRSSTKSCTLQNRYLMPPKTAEEILTNAGDEPTLLLCLLVSQGFEYSVARALRKSIALHGKQLQAFCRAIEANPPNPQHASRLRRQWCTVSAVQPYRNLHYILFNLPSLRTLNMSAAPAAEAAPADVGMIGIAAEELQAMPLLEQPPPPPVLIEDDDQRKIWVFVILYALGRLYGFTN</sequence>
<accession>A0ACB7IL86</accession>
<evidence type="ECO:0000313" key="2">
    <source>
        <dbReference type="Proteomes" id="UP000824881"/>
    </source>
</evidence>
<reference evidence="1 2" key="1">
    <citation type="journal article" date="2021" name="Appl. Environ. Microbiol.">
        <title>Genetic linkage and physical mapping for an oyster mushroom Pleurotus cornucopiae and QTL analysis for the trait cap color.</title>
        <authorList>
            <person name="Zhang Y."/>
            <person name="Gao W."/>
            <person name="Sonnenberg A."/>
            <person name="Chen Q."/>
            <person name="Zhang J."/>
            <person name="Huang C."/>
        </authorList>
    </citation>
    <scope>NUCLEOTIDE SEQUENCE [LARGE SCALE GENOMIC DNA]</scope>
    <source>
        <strain evidence="1">CCMSSC00406</strain>
    </source>
</reference>
<evidence type="ECO:0000313" key="1">
    <source>
        <dbReference type="EMBL" id="KAG9218445.1"/>
    </source>
</evidence>
<organism evidence="1 2">
    <name type="scientific">Pleurotus cornucopiae</name>
    <name type="common">Cornucopia mushroom</name>
    <dbReference type="NCBI Taxonomy" id="5321"/>
    <lineage>
        <taxon>Eukaryota</taxon>
        <taxon>Fungi</taxon>
        <taxon>Dikarya</taxon>
        <taxon>Basidiomycota</taxon>
        <taxon>Agaricomycotina</taxon>
        <taxon>Agaricomycetes</taxon>
        <taxon>Agaricomycetidae</taxon>
        <taxon>Agaricales</taxon>
        <taxon>Pleurotineae</taxon>
        <taxon>Pleurotaceae</taxon>
        <taxon>Pleurotus</taxon>
    </lineage>
</organism>
<dbReference type="Proteomes" id="UP000824881">
    <property type="component" value="Unassembled WGS sequence"/>
</dbReference>
<comment type="caution">
    <text evidence="1">The sequence shown here is derived from an EMBL/GenBank/DDBJ whole genome shotgun (WGS) entry which is preliminary data.</text>
</comment>
<proteinExistence type="predicted"/>
<keyword evidence="2" id="KW-1185">Reference proteome</keyword>